<dbReference type="GO" id="GO:0046872">
    <property type="term" value="F:metal ion binding"/>
    <property type="evidence" value="ECO:0007669"/>
    <property type="project" value="UniProtKB-KW"/>
</dbReference>
<keyword evidence="7" id="KW-0460">Magnesium</keyword>
<dbReference type="EMBL" id="DVFZ01000020">
    <property type="protein sequence ID" value="HIQ81834.1"/>
    <property type="molecule type" value="Genomic_DNA"/>
</dbReference>
<protein>
    <submittedName>
        <fullName evidence="11">Endonuclease/exonuclease/phosphatase family protein</fullName>
    </submittedName>
</protein>
<name>A0A9D0ZK98_9FIRM</name>
<gene>
    <name evidence="11" type="ORF">IAA52_01895</name>
</gene>
<feature type="domain" description="Endonuclease/exonuclease/phosphatase" evidence="9">
    <location>
        <begin position="58"/>
        <end position="334"/>
    </location>
</feature>
<evidence type="ECO:0000256" key="4">
    <source>
        <dbReference type="ARBA" id="ARBA00022723"/>
    </source>
</evidence>
<dbReference type="GO" id="GO:0006281">
    <property type="term" value="P:DNA repair"/>
    <property type="evidence" value="ECO:0007669"/>
    <property type="project" value="UniProtKB-KW"/>
</dbReference>
<evidence type="ECO:0000256" key="1">
    <source>
        <dbReference type="ARBA" id="ARBA00001936"/>
    </source>
</evidence>
<dbReference type="SUPFAM" id="SSF56219">
    <property type="entry name" value="DNase I-like"/>
    <property type="match status" value="1"/>
</dbReference>
<dbReference type="Pfam" id="PF13751">
    <property type="entry name" value="DDE_Tnp_1_6"/>
    <property type="match status" value="1"/>
</dbReference>
<dbReference type="InterPro" id="IPR051547">
    <property type="entry name" value="TDP2-like"/>
</dbReference>
<sequence>MRKFFIGLGALVGALLILILAYAAYVLLGMDRIADNQALEIAQTATDAPQLGREYSLLSWNLGFGAYSDDFSFFMDGGEHARAFSQEAVEENTAAMIARIDEINPDFALLQEVDVDSDRSWHVDQRAMIAGSFAQMSSCFAVNYDSPYLFYPFNEPIGRSLSGILTLSGARMESALRRSLPLEGGLNRLTDLDRCYTVSRLPLENGAELCLYNLHLSAYTSDGSISTEQARLLLADMAAEYAAGNYALAAGDFNKDLLGAVANEYSWAQPFPVELLPEGISLYAPENAPSCRYACEPYDPQTAFVLTLDGFLASANIEVLSCETVDEQFAHSDHNPVLLRFRLLAEAKENHGLRYARMLGIANMREQCFLTAAVQNIKRLVASLRRASLYLIPCIYTQMQGFVNGLQHIIKCGSLPFGKSSD</sequence>
<keyword evidence="11" id="KW-0255">Endonuclease</keyword>
<dbReference type="AlphaFoldDB" id="A0A9D0ZK98"/>
<dbReference type="Proteomes" id="UP000824260">
    <property type="component" value="Unassembled WGS sequence"/>
</dbReference>
<evidence type="ECO:0000313" key="11">
    <source>
        <dbReference type="EMBL" id="HIQ81834.1"/>
    </source>
</evidence>
<feature type="domain" description="Transposase DDE" evidence="10">
    <location>
        <begin position="343"/>
        <end position="381"/>
    </location>
</feature>
<reference evidence="11" key="2">
    <citation type="journal article" date="2021" name="PeerJ">
        <title>Extensive microbial diversity within the chicken gut microbiome revealed by metagenomics and culture.</title>
        <authorList>
            <person name="Gilroy R."/>
            <person name="Ravi A."/>
            <person name="Getino M."/>
            <person name="Pursley I."/>
            <person name="Horton D.L."/>
            <person name="Alikhan N.F."/>
            <person name="Baker D."/>
            <person name="Gharbi K."/>
            <person name="Hall N."/>
            <person name="Watson M."/>
            <person name="Adriaenssens E.M."/>
            <person name="Foster-Nyarko E."/>
            <person name="Jarju S."/>
            <person name="Secka A."/>
            <person name="Antonio M."/>
            <person name="Oren A."/>
            <person name="Chaudhuri R.R."/>
            <person name="La Ragione R."/>
            <person name="Hildebrand F."/>
            <person name="Pallen M.J."/>
        </authorList>
    </citation>
    <scope>NUCLEOTIDE SEQUENCE</scope>
    <source>
        <strain evidence="11">ChiSjej6B24-2974</strain>
    </source>
</reference>
<keyword evidence="8" id="KW-0234">DNA repair</keyword>
<organism evidence="11 12">
    <name type="scientific">Candidatus Pullichristensenella stercorigallinarum</name>
    <dbReference type="NCBI Taxonomy" id="2840909"/>
    <lineage>
        <taxon>Bacteria</taxon>
        <taxon>Bacillati</taxon>
        <taxon>Bacillota</taxon>
        <taxon>Clostridia</taxon>
        <taxon>Candidatus Pullichristensenella</taxon>
    </lineage>
</organism>
<keyword evidence="4" id="KW-0479">Metal-binding</keyword>
<proteinExistence type="predicted"/>
<reference evidence="11" key="1">
    <citation type="submission" date="2020-10" db="EMBL/GenBank/DDBJ databases">
        <authorList>
            <person name="Gilroy R."/>
        </authorList>
    </citation>
    <scope>NUCLEOTIDE SEQUENCE</scope>
    <source>
        <strain evidence="11">ChiSjej6B24-2974</strain>
    </source>
</reference>
<dbReference type="PANTHER" id="PTHR15822:SF4">
    <property type="entry name" value="TYROSYL-DNA PHOSPHODIESTERASE 2"/>
    <property type="match status" value="1"/>
</dbReference>
<evidence type="ECO:0000256" key="8">
    <source>
        <dbReference type="ARBA" id="ARBA00023204"/>
    </source>
</evidence>
<comment type="cofactor">
    <cofactor evidence="1">
        <name>Mn(2+)</name>
        <dbReference type="ChEBI" id="CHEBI:29035"/>
    </cofactor>
</comment>
<dbReference type="InterPro" id="IPR036691">
    <property type="entry name" value="Endo/exonu/phosph_ase_sf"/>
</dbReference>
<dbReference type="InterPro" id="IPR025668">
    <property type="entry name" value="Tnp_DDE_dom"/>
</dbReference>
<evidence type="ECO:0000259" key="9">
    <source>
        <dbReference type="Pfam" id="PF03372"/>
    </source>
</evidence>
<evidence type="ECO:0000256" key="2">
    <source>
        <dbReference type="ARBA" id="ARBA00001946"/>
    </source>
</evidence>
<dbReference type="Gene3D" id="3.60.10.10">
    <property type="entry name" value="Endonuclease/exonuclease/phosphatase"/>
    <property type="match status" value="1"/>
</dbReference>
<dbReference type="GO" id="GO:0004519">
    <property type="term" value="F:endonuclease activity"/>
    <property type="evidence" value="ECO:0007669"/>
    <property type="project" value="UniProtKB-KW"/>
</dbReference>
<keyword evidence="5" id="KW-0227">DNA damage</keyword>
<dbReference type="InterPro" id="IPR005135">
    <property type="entry name" value="Endo/exonuclease/phosphatase"/>
</dbReference>
<dbReference type="PANTHER" id="PTHR15822">
    <property type="entry name" value="TRAF AND TNF RECEPTOR-ASSOCIATED PROTEIN"/>
    <property type="match status" value="1"/>
</dbReference>
<keyword evidence="6" id="KW-0378">Hydrolase</keyword>
<dbReference type="Pfam" id="PF03372">
    <property type="entry name" value="Exo_endo_phos"/>
    <property type="match status" value="1"/>
</dbReference>
<evidence type="ECO:0000256" key="5">
    <source>
        <dbReference type="ARBA" id="ARBA00022763"/>
    </source>
</evidence>
<comment type="caution">
    <text evidence="11">The sequence shown here is derived from an EMBL/GenBank/DDBJ whole genome shotgun (WGS) entry which is preliminary data.</text>
</comment>
<dbReference type="GO" id="GO:0016787">
    <property type="term" value="F:hydrolase activity"/>
    <property type="evidence" value="ECO:0007669"/>
    <property type="project" value="UniProtKB-KW"/>
</dbReference>
<evidence type="ECO:0000256" key="7">
    <source>
        <dbReference type="ARBA" id="ARBA00022842"/>
    </source>
</evidence>
<accession>A0A9D0ZK98</accession>
<evidence type="ECO:0000313" key="12">
    <source>
        <dbReference type="Proteomes" id="UP000824260"/>
    </source>
</evidence>
<comment type="cofactor">
    <cofactor evidence="2">
        <name>Mg(2+)</name>
        <dbReference type="ChEBI" id="CHEBI:18420"/>
    </cofactor>
</comment>
<evidence type="ECO:0000256" key="6">
    <source>
        <dbReference type="ARBA" id="ARBA00022801"/>
    </source>
</evidence>
<keyword evidence="3" id="KW-0540">Nuclease</keyword>
<evidence type="ECO:0000256" key="3">
    <source>
        <dbReference type="ARBA" id="ARBA00022722"/>
    </source>
</evidence>
<evidence type="ECO:0000259" key="10">
    <source>
        <dbReference type="Pfam" id="PF13751"/>
    </source>
</evidence>